<evidence type="ECO:0000256" key="7">
    <source>
        <dbReference type="ARBA" id="ARBA00023098"/>
    </source>
</evidence>
<reference evidence="10 11" key="1">
    <citation type="submission" date="2016-10" db="EMBL/GenBank/DDBJ databases">
        <authorList>
            <person name="de Groot N.N."/>
        </authorList>
    </citation>
    <scope>NUCLEOTIDE SEQUENCE [LARGE SCALE GENOMIC DNA]</scope>
    <source>
        <strain evidence="10 11">CGMCC 1.6502</strain>
    </source>
</reference>
<dbReference type="STRING" id="407036.SAMN05216243_2257"/>
<keyword evidence="8" id="KW-0594">Phospholipid biosynthesis</keyword>
<name>A0A1G8ZYQ4_9BACI</name>
<dbReference type="PANTHER" id="PTHR43616">
    <property type="entry name" value="GLYCEROL DEHYDROGENASE"/>
    <property type="match status" value="1"/>
</dbReference>
<keyword evidence="4" id="KW-0521">NADP</keyword>
<evidence type="ECO:0000256" key="6">
    <source>
        <dbReference type="ARBA" id="ARBA00023027"/>
    </source>
</evidence>
<accession>A0A1G8ZYQ4</accession>
<dbReference type="CDD" id="cd08175">
    <property type="entry name" value="G1PDH"/>
    <property type="match status" value="1"/>
</dbReference>
<evidence type="ECO:0000256" key="1">
    <source>
        <dbReference type="ARBA" id="ARBA00022490"/>
    </source>
</evidence>
<keyword evidence="6" id="KW-0520">NAD</keyword>
<evidence type="ECO:0000256" key="4">
    <source>
        <dbReference type="ARBA" id="ARBA00022857"/>
    </source>
</evidence>
<evidence type="ECO:0000256" key="9">
    <source>
        <dbReference type="ARBA" id="ARBA00023264"/>
    </source>
</evidence>
<dbReference type="Gene3D" id="3.40.50.1970">
    <property type="match status" value="1"/>
</dbReference>
<evidence type="ECO:0000313" key="10">
    <source>
        <dbReference type="EMBL" id="SDK19260.1"/>
    </source>
</evidence>
<dbReference type="InterPro" id="IPR016205">
    <property type="entry name" value="Glycerol_DH"/>
</dbReference>
<keyword evidence="1" id="KW-0963">Cytoplasm</keyword>
<dbReference type="SUPFAM" id="SSF56796">
    <property type="entry name" value="Dehydroquinate synthase-like"/>
    <property type="match status" value="1"/>
</dbReference>
<dbReference type="Proteomes" id="UP000198694">
    <property type="component" value="Unassembled WGS sequence"/>
</dbReference>
<dbReference type="AlphaFoldDB" id="A0A1G8ZYQ4"/>
<dbReference type="Pfam" id="PF13685">
    <property type="entry name" value="Fe-ADH_2"/>
    <property type="match status" value="1"/>
</dbReference>
<gene>
    <name evidence="10" type="ORF">SAMN05216243_2257</name>
</gene>
<dbReference type="PANTHER" id="PTHR43616:SF5">
    <property type="entry name" value="GLYCEROL DEHYDROGENASE 1"/>
    <property type="match status" value="1"/>
</dbReference>
<evidence type="ECO:0000313" key="11">
    <source>
        <dbReference type="Proteomes" id="UP000198694"/>
    </source>
</evidence>
<dbReference type="EMBL" id="FNFL01000003">
    <property type="protein sequence ID" value="SDK19260.1"/>
    <property type="molecule type" value="Genomic_DNA"/>
</dbReference>
<evidence type="ECO:0000256" key="2">
    <source>
        <dbReference type="ARBA" id="ARBA00022516"/>
    </source>
</evidence>
<dbReference type="GO" id="GO:0046872">
    <property type="term" value="F:metal ion binding"/>
    <property type="evidence" value="ECO:0007669"/>
    <property type="project" value="UniProtKB-KW"/>
</dbReference>
<dbReference type="RefSeq" id="WP_175559319.1">
    <property type="nucleotide sequence ID" value="NZ_FNFL01000003.1"/>
</dbReference>
<keyword evidence="9" id="KW-1208">Phospholipid metabolism</keyword>
<keyword evidence="11" id="KW-1185">Reference proteome</keyword>
<keyword evidence="5" id="KW-0560">Oxidoreductase</keyword>
<organism evidence="10 11">
    <name type="scientific">Sediminibacillus albus</name>
    <dbReference type="NCBI Taxonomy" id="407036"/>
    <lineage>
        <taxon>Bacteria</taxon>
        <taxon>Bacillati</taxon>
        <taxon>Bacillota</taxon>
        <taxon>Bacilli</taxon>
        <taxon>Bacillales</taxon>
        <taxon>Bacillaceae</taxon>
        <taxon>Sediminibacillus</taxon>
    </lineage>
</organism>
<proteinExistence type="predicted"/>
<keyword evidence="7" id="KW-0443">Lipid metabolism</keyword>
<evidence type="ECO:0000256" key="5">
    <source>
        <dbReference type="ARBA" id="ARBA00023002"/>
    </source>
</evidence>
<dbReference type="Gene3D" id="1.20.1090.10">
    <property type="entry name" value="Dehydroquinate synthase-like - alpha domain"/>
    <property type="match status" value="1"/>
</dbReference>
<dbReference type="GO" id="GO:0008654">
    <property type="term" value="P:phospholipid biosynthetic process"/>
    <property type="evidence" value="ECO:0007669"/>
    <property type="project" value="UniProtKB-KW"/>
</dbReference>
<dbReference type="GO" id="GO:0016614">
    <property type="term" value="F:oxidoreductase activity, acting on CH-OH group of donors"/>
    <property type="evidence" value="ECO:0007669"/>
    <property type="project" value="InterPro"/>
</dbReference>
<protein>
    <submittedName>
        <fullName evidence="10">Glycerol-1-phosphate dehydrogenase [NAD(P)+]</fullName>
    </submittedName>
</protein>
<sequence>MNEIKQLVKQVKDSNVELPLTEVKKDSIYSIPAYLKSLGFNRIVLTADSNTMEAAGSELAAVLQQEAIEANVVLLPANKHGQVLADEETIIEVMVGTTEETDAILAVGTGTIHDIVRFVSCKMNKPFISVPTAASVDGFTSKGAPLILKGIKKTIQTTAPIAVFADIRILMKAPKELNAAGTGDILGKYTSLLDWKISSLIGGEPYHPLAAELTRQSLEKCMANLEQIGKGEEKGLTVLIHSLLESGLVMQVLNHSRPASGGEHHLSHHWEINLLKRDAKQLLHGAKVGVAAVIVTDMYKRWAQQWSIDTIPGNSPYKQQLNEHWPEIKAAIEELPEPDQLQNFLKTAGGPASVEELGLPDSFIQASLNEAYQLRNRCTGLFLINKLKRSPLVYHSSDGSI</sequence>
<evidence type="ECO:0000256" key="3">
    <source>
        <dbReference type="ARBA" id="ARBA00022723"/>
    </source>
</evidence>
<evidence type="ECO:0000256" key="8">
    <source>
        <dbReference type="ARBA" id="ARBA00023209"/>
    </source>
</evidence>
<keyword evidence="3" id="KW-0479">Metal-binding</keyword>
<dbReference type="InterPro" id="IPR032837">
    <property type="entry name" value="G1PDH"/>
</dbReference>
<keyword evidence="2" id="KW-0444">Lipid biosynthesis</keyword>